<evidence type="ECO:0000256" key="2">
    <source>
        <dbReference type="ARBA" id="ARBA00022670"/>
    </source>
</evidence>
<dbReference type="SMART" id="SM00228">
    <property type="entry name" value="PDZ"/>
    <property type="match status" value="1"/>
</dbReference>
<dbReference type="Gene3D" id="2.30.42.10">
    <property type="match status" value="1"/>
</dbReference>
<dbReference type="InterPro" id="IPR043504">
    <property type="entry name" value="Peptidase_S1_PA_chymotrypsin"/>
</dbReference>
<dbReference type="EMBL" id="LAXI01000009">
    <property type="protein sequence ID" value="KRS17115.1"/>
    <property type="molecule type" value="Genomic_DNA"/>
</dbReference>
<evidence type="ECO:0000256" key="1">
    <source>
        <dbReference type="ARBA" id="ARBA00010541"/>
    </source>
</evidence>
<dbReference type="PANTHER" id="PTHR43343:SF3">
    <property type="entry name" value="PROTEASE DO-LIKE 8, CHLOROPLASTIC"/>
    <property type="match status" value="1"/>
</dbReference>
<reference evidence="5 7" key="1">
    <citation type="submission" date="2015-04" db="EMBL/GenBank/DDBJ databases">
        <title>The draft genome sequence of Roseovarius indicus B108T.</title>
        <authorList>
            <person name="Li G."/>
            <person name="Lai Q."/>
            <person name="Shao Z."/>
            <person name="Yan P."/>
        </authorList>
    </citation>
    <scope>NUCLEOTIDE SEQUENCE [LARGE SCALE GENOMIC DNA]</scope>
    <source>
        <strain evidence="5 7">B108</strain>
    </source>
</reference>
<keyword evidence="3" id="KW-0378">Hydrolase</keyword>
<protein>
    <submittedName>
        <fullName evidence="5">2-alkenal reductase</fullName>
    </submittedName>
    <submittedName>
        <fullName evidence="6">Serine protease HtrA</fullName>
    </submittedName>
</protein>
<dbReference type="Proteomes" id="UP000051401">
    <property type="component" value="Unassembled WGS sequence"/>
</dbReference>
<dbReference type="GO" id="GO:0006508">
    <property type="term" value="P:proteolysis"/>
    <property type="evidence" value="ECO:0007669"/>
    <property type="project" value="UniProtKB-KW"/>
</dbReference>
<dbReference type="Gene3D" id="2.40.10.10">
    <property type="entry name" value="Trypsin-like serine proteases"/>
    <property type="match status" value="2"/>
</dbReference>
<dbReference type="KEGG" id="rid:RIdsm_03545"/>
<keyword evidence="7" id="KW-1185">Reference proteome</keyword>
<evidence type="ECO:0000256" key="3">
    <source>
        <dbReference type="ARBA" id="ARBA00022801"/>
    </source>
</evidence>
<dbReference type="AlphaFoldDB" id="A0A0T5P7G3"/>
<gene>
    <name evidence="6" type="primary">htrA</name>
    <name evidence="6" type="ORF">RIdsm_03545</name>
    <name evidence="5" type="ORF">XM52_14830</name>
</gene>
<evidence type="ECO:0000259" key="4">
    <source>
        <dbReference type="PROSITE" id="PS50106"/>
    </source>
</evidence>
<dbReference type="PATRIC" id="fig|540747.5.peg.6049"/>
<dbReference type="PROSITE" id="PS50106">
    <property type="entry name" value="PDZ"/>
    <property type="match status" value="1"/>
</dbReference>
<feature type="domain" description="PDZ" evidence="4">
    <location>
        <begin position="259"/>
        <end position="358"/>
    </location>
</feature>
<proteinExistence type="inferred from homology"/>
<evidence type="ECO:0000313" key="7">
    <source>
        <dbReference type="Proteomes" id="UP000051401"/>
    </source>
</evidence>
<name>A0A0T5P7G3_9RHOB</name>
<dbReference type="SUPFAM" id="SSF50494">
    <property type="entry name" value="Trypsin-like serine proteases"/>
    <property type="match status" value="1"/>
</dbReference>
<dbReference type="Pfam" id="PF13365">
    <property type="entry name" value="Trypsin_2"/>
    <property type="match status" value="1"/>
</dbReference>
<reference evidence="6 8" key="2">
    <citation type="submission" date="2018-08" db="EMBL/GenBank/DDBJ databases">
        <title>Genetic Globetrotter - A new plasmid hitch-hiking vast phylogenetic and geographic distances.</title>
        <authorList>
            <person name="Vollmers J."/>
            <person name="Petersen J."/>
        </authorList>
    </citation>
    <scope>NUCLEOTIDE SEQUENCE [LARGE SCALE GENOMIC DNA]</scope>
    <source>
        <strain evidence="6 8">DSM 26383</strain>
    </source>
</reference>
<organism evidence="5 7">
    <name type="scientific">Roseovarius indicus</name>
    <dbReference type="NCBI Taxonomy" id="540747"/>
    <lineage>
        <taxon>Bacteria</taxon>
        <taxon>Pseudomonadati</taxon>
        <taxon>Pseudomonadota</taxon>
        <taxon>Alphaproteobacteria</taxon>
        <taxon>Rhodobacterales</taxon>
        <taxon>Roseobacteraceae</taxon>
        <taxon>Roseovarius</taxon>
    </lineage>
</organism>
<dbReference type="SUPFAM" id="SSF50156">
    <property type="entry name" value="PDZ domain-like"/>
    <property type="match status" value="1"/>
</dbReference>
<dbReference type="InterPro" id="IPR051201">
    <property type="entry name" value="Chloro_Bact_Ser_Proteases"/>
</dbReference>
<comment type="similarity">
    <text evidence="1">Belongs to the peptidase S1C family.</text>
</comment>
<evidence type="ECO:0000313" key="6">
    <source>
        <dbReference type="EMBL" id="QEW27727.1"/>
    </source>
</evidence>
<dbReference type="PANTHER" id="PTHR43343">
    <property type="entry name" value="PEPTIDASE S12"/>
    <property type="match status" value="1"/>
</dbReference>
<sequence>MTYRFTVRLLMITLAAMLVVATYQVMPALRMAYLEPEAAPRVVTARGDLAGEEQATIELFQSARDSVVFISTAERVRDPWSRNVYEQPRGTGSGFLWDNRGHVVTNTHVIEGASAATVRLADGRSFPAELVGRDPSHDLAVLRIDARDLPEPVTVGSSDDLQVGQTVLAIGNPFGLDWTLTRGIVSALDRELPSPAGRPITGLIQSDAAINPGNSGGPLLDSAGRLIGVNTAIYSPSGASAGIGFSVPVGTVNRVVPELIETGRYAPPSIGIRYDPRVNEMARREGLEGVLILGVEPGSAAARAGLEPARLSGDGRLVAGDIVTGLGGETVRGVDDLLAALEAHRPGDTVRLSLRREGETREIEVTLGEGG</sequence>
<keyword evidence="2 6" id="KW-0645">Protease</keyword>
<dbReference type="InterPro" id="IPR036034">
    <property type="entry name" value="PDZ_sf"/>
</dbReference>
<dbReference type="PRINTS" id="PR00834">
    <property type="entry name" value="PROTEASES2C"/>
</dbReference>
<dbReference type="Pfam" id="PF13180">
    <property type="entry name" value="PDZ_2"/>
    <property type="match status" value="1"/>
</dbReference>
<dbReference type="RefSeq" id="WP_057816930.1">
    <property type="nucleotide sequence ID" value="NZ_CP031598.1"/>
</dbReference>
<dbReference type="InterPro" id="IPR001940">
    <property type="entry name" value="Peptidase_S1C"/>
</dbReference>
<dbReference type="InterPro" id="IPR001478">
    <property type="entry name" value="PDZ"/>
</dbReference>
<dbReference type="EMBL" id="CP031598">
    <property type="protein sequence ID" value="QEW27727.1"/>
    <property type="molecule type" value="Genomic_DNA"/>
</dbReference>
<dbReference type="Proteomes" id="UP000325785">
    <property type="component" value="Chromosome"/>
</dbReference>
<dbReference type="OrthoDB" id="7358927at2"/>
<dbReference type="STRING" id="540747.SAMN04488031_10851"/>
<evidence type="ECO:0000313" key="5">
    <source>
        <dbReference type="EMBL" id="KRS17115.1"/>
    </source>
</evidence>
<accession>A0A0T5P7G3</accession>
<dbReference type="GO" id="GO:0004252">
    <property type="term" value="F:serine-type endopeptidase activity"/>
    <property type="evidence" value="ECO:0007669"/>
    <property type="project" value="InterPro"/>
</dbReference>
<dbReference type="InterPro" id="IPR009003">
    <property type="entry name" value="Peptidase_S1_PA"/>
</dbReference>
<evidence type="ECO:0000313" key="8">
    <source>
        <dbReference type="Proteomes" id="UP000325785"/>
    </source>
</evidence>